<keyword evidence="9 13" id="KW-0418">Kinase</keyword>
<dbReference type="GO" id="GO:0005524">
    <property type="term" value="F:ATP binding"/>
    <property type="evidence" value="ECO:0007669"/>
    <property type="project" value="UniProtKB-UniRule"/>
</dbReference>
<reference evidence="14 15" key="1">
    <citation type="submission" date="2018-04" db="EMBL/GenBank/DDBJ databases">
        <title>Subsurface microbial communities from deep shales in Ohio and West Virginia, USA.</title>
        <authorList>
            <person name="Wrighton K."/>
        </authorList>
    </citation>
    <scope>NUCLEOTIDE SEQUENCE [LARGE SCALE GENOMIC DNA]</scope>
    <source>
        <strain evidence="14 15">WC1</strain>
    </source>
</reference>
<keyword evidence="5 13" id="KW-0444">Lipid biosynthesis</keyword>
<evidence type="ECO:0000256" key="11">
    <source>
        <dbReference type="ARBA" id="ARBA00023098"/>
    </source>
</evidence>
<dbReference type="GO" id="GO:0009244">
    <property type="term" value="P:lipopolysaccharide core region biosynthetic process"/>
    <property type="evidence" value="ECO:0007669"/>
    <property type="project" value="TreeGrafter"/>
</dbReference>
<dbReference type="InterPro" id="IPR027417">
    <property type="entry name" value="P-loop_NTPase"/>
</dbReference>
<keyword evidence="6 13" id="KW-0441">Lipid A biosynthesis</keyword>
<dbReference type="Proteomes" id="UP000244089">
    <property type="component" value="Unassembled WGS sequence"/>
</dbReference>
<dbReference type="PANTHER" id="PTHR42724:SF1">
    <property type="entry name" value="TETRAACYLDISACCHARIDE 4'-KINASE, MITOCHONDRIAL-RELATED"/>
    <property type="match status" value="1"/>
</dbReference>
<dbReference type="GO" id="GO:0009245">
    <property type="term" value="P:lipid A biosynthetic process"/>
    <property type="evidence" value="ECO:0007669"/>
    <property type="project" value="UniProtKB-UniRule"/>
</dbReference>
<evidence type="ECO:0000313" key="15">
    <source>
        <dbReference type="Proteomes" id="UP000244089"/>
    </source>
</evidence>
<evidence type="ECO:0000256" key="13">
    <source>
        <dbReference type="HAMAP-Rule" id="MF_00409"/>
    </source>
</evidence>
<dbReference type="GO" id="GO:0009029">
    <property type="term" value="F:lipid-A 4'-kinase activity"/>
    <property type="evidence" value="ECO:0007669"/>
    <property type="project" value="UniProtKB-UniRule"/>
</dbReference>
<organism evidence="14 15">
    <name type="scientific">Halanaerobium saccharolyticum</name>
    <dbReference type="NCBI Taxonomy" id="43595"/>
    <lineage>
        <taxon>Bacteria</taxon>
        <taxon>Bacillati</taxon>
        <taxon>Bacillota</taxon>
        <taxon>Clostridia</taxon>
        <taxon>Halanaerobiales</taxon>
        <taxon>Halanaerobiaceae</taxon>
        <taxon>Halanaerobium</taxon>
    </lineage>
</organism>
<evidence type="ECO:0000256" key="7">
    <source>
        <dbReference type="ARBA" id="ARBA00022679"/>
    </source>
</evidence>
<protein>
    <recommendedName>
        <fullName evidence="4 13">Tetraacyldisaccharide 4'-kinase</fullName>
        <ecNumber evidence="3 13">2.7.1.130</ecNumber>
    </recommendedName>
    <alternativeName>
        <fullName evidence="12 13">Lipid A 4'-kinase</fullName>
    </alternativeName>
</protein>
<proteinExistence type="inferred from homology"/>
<sequence length="374" mass="42106">MDYLRKYIENIISGRERGFLAALSRSILFLLSVLYSKLAKLRFVLYQNNFLKKKEAGMPVISIGNITTGGTGKTPFTSFLASQLKDKHKIAIISRGYGASKEVDEPFLIKAESDLYASAAEAGDELFMLARNYDNLIFIRSANRYQGTKLAEAEGADLILLDDGFQHYQLKRNLDVVLIDAENPFSNNRVLPAGLMREPFTALKRADLFLINRSENIDFNRLKELKKSLTTLSPTNKGIFSAATKLESCISVAGQKKEELDFLKEKKVFAFSGIGSPDAFKKSIEAAGGELVSYRVFKDHYNYQKEDLLTLLDQYSASQADLILTTEKDAVKLFDFERMIGDLPFYYLKISLAIENKDELMDIVRAKIKSGRAK</sequence>
<gene>
    <name evidence="13" type="primary">lpxK</name>
    <name evidence="14" type="ORF">C8C76_103113</name>
</gene>
<evidence type="ECO:0000256" key="3">
    <source>
        <dbReference type="ARBA" id="ARBA00012071"/>
    </source>
</evidence>
<feature type="binding site" evidence="13">
    <location>
        <begin position="67"/>
        <end position="74"/>
    </location>
    <ligand>
        <name>ATP</name>
        <dbReference type="ChEBI" id="CHEBI:30616"/>
    </ligand>
</feature>
<keyword evidence="8 13" id="KW-0547">Nucleotide-binding</keyword>
<keyword evidence="11 13" id="KW-0443">Lipid metabolism</keyword>
<dbReference type="EC" id="2.7.1.130" evidence="3 13"/>
<dbReference type="UniPathway" id="UPA00359">
    <property type="reaction ID" value="UER00482"/>
</dbReference>
<keyword evidence="10 13" id="KW-0067">ATP-binding</keyword>
<dbReference type="PANTHER" id="PTHR42724">
    <property type="entry name" value="TETRAACYLDISACCHARIDE 4'-KINASE"/>
    <property type="match status" value="1"/>
</dbReference>
<evidence type="ECO:0000313" key="14">
    <source>
        <dbReference type="EMBL" id="PTW02256.1"/>
    </source>
</evidence>
<dbReference type="GO" id="GO:0005886">
    <property type="term" value="C:plasma membrane"/>
    <property type="evidence" value="ECO:0007669"/>
    <property type="project" value="TreeGrafter"/>
</dbReference>
<accession>A0A2T5RQJ6</accession>
<evidence type="ECO:0000256" key="12">
    <source>
        <dbReference type="ARBA" id="ARBA00029757"/>
    </source>
</evidence>
<evidence type="ECO:0000256" key="4">
    <source>
        <dbReference type="ARBA" id="ARBA00016436"/>
    </source>
</evidence>
<evidence type="ECO:0000256" key="10">
    <source>
        <dbReference type="ARBA" id="ARBA00022840"/>
    </source>
</evidence>
<keyword evidence="7 13" id="KW-0808">Transferase</keyword>
<comment type="similarity">
    <text evidence="13">Belongs to the LpxK family.</text>
</comment>
<dbReference type="InterPro" id="IPR003758">
    <property type="entry name" value="LpxK"/>
</dbReference>
<evidence type="ECO:0000256" key="1">
    <source>
        <dbReference type="ARBA" id="ARBA00002274"/>
    </source>
</evidence>
<dbReference type="OrthoDB" id="9789797at2"/>
<comment type="catalytic activity">
    <reaction evidence="13">
        <text>a lipid A disaccharide + ATP = a lipid IVA + ADP + H(+)</text>
        <dbReference type="Rhea" id="RHEA:67840"/>
        <dbReference type="ChEBI" id="CHEBI:15378"/>
        <dbReference type="ChEBI" id="CHEBI:30616"/>
        <dbReference type="ChEBI" id="CHEBI:176343"/>
        <dbReference type="ChEBI" id="CHEBI:176425"/>
        <dbReference type="ChEBI" id="CHEBI:456216"/>
        <dbReference type="EC" id="2.7.1.130"/>
    </reaction>
</comment>
<evidence type="ECO:0000256" key="5">
    <source>
        <dbReference type="ARBA" id="ARBA00022516"/>
    </source>
</evidence>
<evidence type="ECO:0000256" key="6">
    <source>
        <dbReference type="ARBA" id="ARBA00022556"/>
    </source>
</evidence>
<dbReference type="RefSeq" id="WP_108138289.1">
    <property type="nucleotide sequence ID" value="NZ_QAXS01000003.1"/>
</dbReference>
<dbReference type="SUPFAM" id="SSF52540">
    <property type="entry name" value="P-loop containing nucleoside triphosphate hydrolases"/>
    <property type="match status" value="1"/>
</dbReference>
<dbReference type="NCBIfam" id="TIGR00682">
    <property type="entry name" value="lpxK"/>
    <property type="match status" value="1"/>
</dbReference>
<dbReference type="AlphaFoldDB" id="A0A2T5RQJ6"/>
<dbReference type="HAMAP" id="MF_00409">
    <property type="entry name" value="LpxK"/>
    <property type="match status" value="1"/>
</dbReference>
<evidence type="ECO:0000256" key="2">
    <source>
        <dbReference type="ARBA" id="ARBA00004870"/>
    </source>
</evidence>
<comment type="function">
    <text evidence="1 13">Transfers the gamma-phosphate of ATP to the 4'-position of a tetraacyldisaccharide 1-phosphate intermediate (termed DS-1-P) to form tetraacyldisaccharide 1,4'-bis-phosphate (lipid IVA).</text>
</comment>
<comment type="caution">
    <text evidence="14">The sequence shown here is derived from an EMBL/GenBank/DDBJ whole genome shotgun (WGS) entry which is preliminary data.</text>
</comment>
<comment type="pathway">
    <text evidence="2 13">Glycolipid biosynthesis; lipid IV(A) biosynthesis; lipid IV(A) from (3R)-3-hydroxytetradecanoyl-[acyl-carrier-protein] and UDP-N-acetyl-alpha-D-glucosamine: step 6/6.</text>
</comment>
<dbReference type="EMBL" id="QAXS01000003">
    <property type="protein sequence ID" value="PTW02256.1"/>
    <property type="molecule type" value="Genomic_DNA"/>
</dbReference>
<dbReference type="Pfam" id="PF02606">
    <property type="entry name" value="LpxK"/>
    <property type="match status" value="1"/>
</dbReference>
<evidence type="ECO:0000256" key="8">
    <source>
        <dbReference type="ARBA" id="ARBA00022741"/>
    </source>
</evidence>
<name>A0A2T5RQJ6_9FIRM</name>
<evidence type="ECO:0000256" key="9">
    <source>
        <dbReference type="ARBA" id="ARBA00022777"/>
    </source>
</evidence>